<organism evidence="1 2">
    <name type="scientific">Mycobacterium marinum</name>
    <dbReference type="NCBI Taxonomy" id="1781"/>
    <lineage>
        <taxon>Bacteria</taxon>
        <taxon>Bacillati</taxon>
        <taxon>Actinomycetota</taxon>
        <taxon>Actinomycetes</taxon>
        <taxon>Mycobacteriales</taxon>
        <taxon>Mycobacteriaceae</taxon>
        <taxon>Mycobacterium</taxon>
        <taxon>Mycobacterium ulcerans group</taxon>
    </lineage>
</organism>
<protein>
    <submittedName>
        <fullName evidence="1">Uncharacterized protein</fullName>
    </submittedName>
</protein>
<dbReference type="EMBL" id="PEDF01000011">
    <property type="protein sequence ID" value="RFZ47989.1"/>
    <property type="molecule type" value="Genomic_DNA"/>
</dbReference>
<accession>A0A3E2N378</accession>
<proteinExistence type="predicted"/>
<comment type="caution">
    <text evidence="1">The sequence shown here is derived from an EMBL/GenBank/DDBJ whole genome shotgun (WGS) entry which is preliminary data.</text>
</comment>
<dbReference type="Proteomes" id="UP000257451">
    <property type="component" value="Unassembled WGS sequence"/>
</dbReference>
<name>A0A3E2N378_MYCMR</name>
<gene>
    <name evidence="1" type="ORF">DAVIS_00165</name>
</gene>
<evidence type="ECO:0000313" key="2">
    <source>
        <dbReference type="Proteomes" id="UP000257451"/>
    </source>
</evidence>
<reference evidence="1 2" key="1">
    <citation type="journal article" date="2018" name="Sci. Rep.">
        <title>Extensive genomic diversity among Mycobacterium marinum strains revealed by whole genome sequencing.</title>
        <authorList>
            <person name="Das S."/>
            <person name="Pettersson B.M."/>
            <person name="Behra P.R."/>
            <person name="Mallick A."/>
            <person name="Cheramie M."/>
            <person name="Ramesh M."/>
            <person name="Shirreff L."/>
            <person name="DuCote T."/>
            <person name="Dasgupta S."/>
            <person name="Ennis D.G."/>
            <person name="Kirsebom L.A."/>
        </authorList>
    </citation>
    <scope>NUCLEOTIDE SEQUENCE [LARGE SCALE GENOMIC DNA]</scope>
    <source>
        <strain evidence="1 2">Davis1</strain>
    </source>
</reference>
<sequence length="108" mass="11929">MRSGRCLREVLPQYAKVSFPMARLGAIDGIEWPLVNRQHRMGEARTASTGRLVGAAMSPSRAQRAAVVTQDLAAENRVDRVLQDDELEATCQRDDRCVRSQGSNECIG</sequence>
<dbReference type="AlphaFoldDB" id="A0A3E2N378"/>
<evidence type="ECO:0000313" key="1">
    <source>
        <dbReference type="EMBL" id="RFZ47989.1"/>
    </source>
</evidence>